<dbReference type="SUPFAM" id="SSF54637">
    <property type="entry name" value="Thioesterase/thiol ester dehydrase-isomerase"/>
    <property type="match status" value="1"/>
</dbReference>
<dbReference type="GO" id="GO:0047617">
    <property type="term" value="F:fatty acyl-CoA hydrolase activity"/>
    <property type="evidence" value="ECO:0007669"/>
    <property type="project" value="TreeGrafter"/>
</dbReference>
<evidence type="ECO:0000313" key="3">
    <source>
        <dbReference type="EMBL" id="PXV64955.1"/>
    </source>
</evidence>
<organism evidence="3 4">
    <name type="scientific">Sinimarinibacterium flocculans</name>
    <dbReference type="NCBI Taxonomy" id="985250"/>
    <lineage>
        <taxon>Bacteria</taxon>
        <taxon>Pseudomonadati</taxon>
        <taxon>Pseudomonadota</taxon>
        <taxon>Gammaproteobacteria</taxon>
        <taxon>Nevskiales</taxon>
        <taxon>Nevskiaceae</taxon>
        <taxon>Sinimarinibacterium</taxon>
    </lineage>
</organism>
<evidence type="ECO:0000313" key="4">
    <source>
        <dbReference type="Proteomes" id="UP000248330"/>
    </source>
</evidence>
<dbReference type="PANTHER" id="PTHR31793">
    <property type="entry name" value="4-HYDROXYBENZOYL-COA THIOESTERASE FAMILY MEMBER"/>
    <property type="match status" value="1"/>
</dbReference>
<evidence type="ECO:0000256" key="2">
    <source>
        <dbReference type="ARBA" id="ARBA00022801"/>
    </source>
</evidence>
<comment type="similarity">
    <text evidence="1">Belongs to the 4-hydroxybenzoyl-CoA thioesterase family.</text>
</comment>
<comment type="caution">
    <text evidence="3">The sequence shown here is derived from an EMBL/GenBank/DDBJ whole genome shotgun (WGS) entry which is preliminary data.</text>
</comment>
<reference evidence="3 4" key="1">
    <citation type="submission" date="2018-04" db="EMBL/GenBank/DDBJ databases">
        <title>Genomic Encyclopedia of Type Strains, Phase IV (KMG-IV): sequencing the most valuable type-strain genomes for metagenomic binning, comparative biology and taxonomic classification.</title>
        <authorList>
            <person name="Goeker M."/>
        </authorList>
    </citation>
    <scope>NUCLEOTIDE SEQUENCE [LARGE SCALE GENOMIC DNA]</scope>
    <source>
        <strain evidence="3 4">DSM 104150</strain>
    </source>
</reference>
<dbReference type="PANTHER" id="PTHR31793:SF27">
    <property type="entry name" value="NOVEL THIOESTERASE SUPERFAMILY DOMAIN AND SAPOSIN A-TYPE DOMAIN CONTAINING PROTEIN (0610012H03RIK)"/>
    <property type="match status" value="1"/>
</dbReference>
<dbReference type="Proteomes" id="UP000248330">
    <property type="component" value="Unassembled WGS sequence"/>
</dbReference>
<gene>
    <name evidence="3" type="ORF">C8D93_111127</name>
</gene>
<dbReference type="Pfam" id="PF13279">
    <property type="entry name" value="4HBT_2"/>
    <property type="match status" value="1"/>
</dbReference>
<sequence length="147" mass="16333">MGDFRYFLRVRYGECDAQKVVFNARYGDYTDLAVTEYLRALGFGEGLVDGSFDYQLVRQTTEWKSPARFDDVIEVRVHGLQVGTSSFTIACEFRRAGEDALLARSETVYVMIDANGKKPVPGPVREAVLAGIAARVDHAGWLASSSR</sequence>
<keyword evidence="2 3" id="KW-0378">Hydrolase</keyword>
<dbReference type="InterPro" id="IPR050563">
    <property type="entry name" value="4-hydroxybenzoyl-CoA_TE"/>
</dbReference>
<keyword evidence="4" id="KW-1185">Reference proteome</keyword>
<dbReference type="InterPro" id="IPR029069">
    <property type="entry name" value="HotDog_dom_sf"/>
</dbReference>
<dbReference type="OrthoDB" id="9799036at2"/>
<evidence type="ECO:0000256" key="1">
    <source>
        <dbReference type="ARBA" id="ARBA00005953"/>
    </source>
</evidence>
<dbReference type="RefSeq" id="WP_110266500.1">
    <property type="nucleotide sequence ID" value="NZ_CAKZQT010000005.1"/>
</dbReference>
<proteinExistence type="inferred from homology"/>
<dbReference type="AlphaFoldDB" id="A0A318E718"/>
<dbReference type="EMBL" id="QICN01000011">
    <property type="protein sequence ID" value="PXV64955.1"/>
    <property type="molecule type" value="Genomic_DNA"/>
</dbReference>
<dbReference type="Gene3D" id="3.10.129.10">
    <property type="entry name" value="Hotdog Thioesterase"/>
    <property type="match status" value="1"/>
</dbReference>
<accession>A0A318E718</accession>
<protein>
    <submittedName>
        <fullName evidence="3">Acyl-CoA thioester hydrolase</fullName>
    </submittedName>
</protein>
<name>A0A318E718_9GAMM</name>
<dbReference type="CDD" id="cd00586">
    <property type="entry name" value="4HBT"/>
    <property type="match status" value="1"/>
</dbReference>